<dbReference type="SUPFAM" id="SSF49785">
    <property type="entry name" value="Galactose-binding domain-like"/>
    <property type="match status" value="2"/>
</dbReference>
<evidence type="ECO:0000256" key="2">
    <source>
        <dbReference type="ARBA" id="ARBA00004613"/>
    </source>
</evidence>
<dbReference type="Pfam" id="PF01301">
    <property type="entry name" value="Glyco_hydro_35"/>
    <property type="match status" value="1"/>
</dbReference>
<dbReference type="GO" id="GO:0005576">
    <property type="term" value="C:extracellular region"/>
    <property type="evidence" value="ECO:0007669"/>
    <property type="project" value="UniProtKB-SubCell"/>
</dbReference>
<comment type="subcellular location">
    <subcellularLocation>
        <location evidence="2">Secreted</location>
    </subcellularLocation>
</comment>
<evidence type="ECO:0000256" key="5">
    <source>
        <dbReference type="ARBA" id="ARBA00022525"/>
    </source>
</evidence>
<comment type="similarity">
    <text evidence="3 14">Belongs to the glycosyl hydrolase 35 family.</text>
</comment>
<dbReference type="InterPro" id="IPR025300">
    <property type="entry name" value="BetaGal_jelly_roll_dom"/>
</dbReference>
<feature type="domain" description="Beta-galactosidase" evidence="16">
    <location>
        <begin position="391"/>
        <end position="570"/>
    </location>
</feature>
<dbReference type="Gene3D" id="2.60.390.10">
    <property type="entry name" value="Beta-galactosidase, domain 3"/>
    <property type="match status" value="1"/>
</dbReference>
<evidence type="ECO:0000313" key="17">
    <source>
        <dbReference type="EMBL" id="KIN02761.1"/>
    </source>
</evidence>
<keyword evidence="10" id="KW-0119">Carbohydrate metabolism</keyword>
<protein>
    <recommendedName>
        <fullName evidence="4 13">Beta-galactosidase</fullName>
        <ecNumber evidence="4 13">3.2.1.23</ecNumber>
    </recommendedName>
</protein>
<dbReference type="EMBL" id="KN832874">
    <property type="protein sequence ID" value="KIN02761.1"/>
    <property type="molecule type" value="Genomic_DNA"/>
</dbReference>
<feature type="signal peptide" evidence="15">
    <location>
        <begin position="1"/>
        <end position="18"/>
    </location>
</feature>
<feature type="chain" id="PRO_5002165204" description="Beta-galactosidase" evidence="15">
    <location>
        <begin position="19"/>
        <end position="1009"/>
    </location>
</feature>
<comment type="catalytic activity">
    <reaction evidence="1 13">
        <text>Hydrolysis of terminal non-reducing beta-D-galactose residues in beta-D-galactosides.</text>
        <dbReference type="EC" id="3.2.1.23"/>
    </reaction>
</comment>
<keyword evidence="8" id="KW-1015">Disulfide bond</keyword>
<accession>A0A0C3H3M9</accession>
<dbReference type="PRINTS" id="PR00742">
    <property type="entry name" value="GLHYDRLASE35"/>
</dbReference>
<keyword evidence="7 13" id="KW-0378">Hydrolase</keyword>
<dbReference type="PANTHER" id="PTHR23421">
    <property type="entry name" value="BETA-GALACTOSIDASE RELATED"/>
    <property type="match status" value="1"/>
</dbReference>
<dbReference type="FunFam" id="3.20.20.80:FF:000040">
    <property type="entry name" value="Beta-galactosidase A"/>
    <property type="match status" value="1"/>
</dbReference>
<dbReference type="InterPro" id="IPR036833">
    <property type="entry name" value="BetaGal_dom3_sf"/>
</dbReference>
<evidence type="ECO:0000256" key="14">
    <source>
        <dbReference type="RuleBase" id="RU003679"/>
    </source>
</evidence>
<evidence type="ECO:0000256" key="8">
    <source>
        <dbReference type="ARBA" id="ARBA00023157"/>
    </source>
</evidence>
<dbReference type="FunFam" id="2.60.120.260:FF:000088">
    <property type="entry name" value="Beta-galactosidase A"/>
    <property type="match status" value="1"/>
</dbReference>
<evidence type="ECO:0000256" key="12">
    <source>
        <dbReference type="ARBA" id="ARBA00023326"/>
    </source>
</evidence>
<dbReference type="EC" id="3.2.1.23" evidence="4 13"/>
<keyword evidence="5" id="KW-0964">Secreted</keyword>
<dbReference type="FunFam" id="2.102.20.10:FF:000001">
    <property type="entry name" value="Beta-galactosidase A"/>
    <property type="match status" value="1"/>
</dbReference>
<evidence type="ECO:0000256" key="6">
    <source>
        <dbReference type="ARBA" id="ARBA00022729"/>
    </source>
</evidence>
<evidence type="ECO:0000259" key="16">
    <source>
        <dbReference type="SMART" id="SM01029"/>
    </source>
</evidence>
<evidence type="ECO:0000313" key="18">
    <source>
        <dbReference type="Proteomes" id="UP000054321"/>
    </source>
</evidence>
<dbReference type="Pfam" id="PF10435">
    <property type="entry name" value="BetaGal_dom2"/>
    <property type="match status" value="1"/>
</dbReference>
<evidence type="ECO:0000256" key="10">
    <source>
        <dbReference type="ARBA" id="ARBA00023277"/>
    </source>
</evidence>
<dbReference type="GO" id="GO:0000272">
    <property type="term" value="P:polysaccharide catabolic process"/>
    <property type="evidence" value="ECO:0007669"/>
    <property type="project" value="UniProtKB-KW"/>
</dbReference>
<keyword evidence="9" id="KW-0325">Glycoprotein</keyword>
<dbReference type="FunFam" id="2.60.120.260:FF:000065">
    <property type="entry name" value="Beta-galactosidase A"/>
    <property type="match status" value="1"/>
</dbReference>
<evidence type="ECO:0000256" key="11">
    <source>
        <dbReference type="ARBA" id="ARBA00023295"/>
    </source>
</evidence>
<evidence type="ECO:0000256" key="15">
    <source>
        <dbReference type="SAM" id="SignalP"/>
    </source>
</evidence>
<dbReference type="SUPFAM" id="SSF117100">
    <property type="entry name" value="Beta-galactosidase LacA, domain 3"/>
    <property type="match status" value="1"/>
</dbReference>
<evidence type="ECO:0000256" key="13">
    <source>
        <dbReference type="RuleBase" id="RU000675"/>
    </source>
</evidence>
<evidence type="ECO:0000256" key="4">
    <source>
        <dbReference type="ARBA" id="ARBA00012756"/>
    </source>
</evidence>
<evidence type="ECO:0000256" key="1">
    <source>
        <dbReference type="ARBA" id="ARBA00001412"/>
    </source>
</evidence>
<dbReference type="InterPro" id="IPR017853">
    <property type="entry name" value="GH"/>
</dbReference>
<dbReference type="SUPFAM" id="SSF51011">
    <property type="entry name" value="Glycosyl hydrolase domain"/>
    <property type="match status" value="1"/>
</dbReference>
<proteinExistence type="inferred from homology"/>
<dbReference type="GO" id="GO:0004565">
    <property type="term" value="F:beta-galactosidase activity"/>
    <property type="evidence" value="ECO:0007669"/>
    <property type="project" value="UniProtKB-EC"/>
</dbReference>
<dbReference type="InterPro" id="IPR018954">
    <property type="entry name" value="Betagal_dom2"/>
</dbReference>
<keyword evidence="6 15" id="KW-0732">Signal</keyword>
<dbReference type="AlphaFoldDB" id="A0A0C3H3M9"/>
<dbReference type="InParanoid" id="A0A0C3H3M9"/>
<keyword evidence="18" id="KW-1185">Reference proteome</keyword>
<reference evidence="17 18" key="1">
    <citation type="submission" date="2014-04" db="EMBL/GenBank/DDBJ databases">
        <authorList>
            <consortium name="DOE Joint Genome Institute"/>
            <person name="Kuo A."/>
            <person name="Martino E."/>
            <person name="Perotto S."/>
            <person name="Kohler A."/>
            <person name="Nagy L.G."/>
            <person name="Floudas D."/>
            <person name="Copeland A."/>
            <person name="Barry K.W."/>
            <person name="Cichocki N."/>
            <person name="Veneault-Fourrey C."/>
            <person name="LaButti K."/>
            <person name="Lindquist E.A."/>
            <person name="Lipzen A."/>
            <person name="Lundell T."/>
            <person name="Morin E."/>
            <person name="Murat C."/>
            <person name="Sun H."/>
            <person name="Tunlid A."/>
            <person name="Henrissat B."/>
            <person name="Grigoriev I.V."/>
            <person name="Hibbett D.S."/>
            <person name="Martin F."/>
            <person name="Nordberg H.P."/>
            <person name="Cantor M.N."/>
            <person name="Hua S.X."/>
        </authorList>
    </citation>
    <scope>NUCLEOTIDE SEQUENCE [LARGE SCALE GENOMIC DNA]</scope>
    <source>
        <strain evidence="17 18">Zn</strain>
    </source>
</reference>
<dbReference type="PROSITE" id="PS01182">
    <property type="entry name" value="GLYCOSYL_HYDROL_F35"/>
    <property type="match status" value="1"/>
</dbReference>
<dbReference type="Pfam" id="PF13364">
    <property type="entry name" value="BetaGal_ABD2"/>
    <property type="match status" value="2"/>
</dbReference>
<evidence type="ECO:0000256" key="7">
    <source>
        <dbReference type="ARBA" id="ARBA00022801"/>
    </source>
</evidence>
<reference evidence="18" key="2">
    <citation type="submission" date="2015-01" db="EMBL/GenBank/DDBJ databases">
        <title>Evolutionary Origins and Diversification of the Mycorrhizal Mutualists.</title>
        <authorList>
            <consortium name="DOE Joint Genome Institute"/>
            <consortium name="Mycorrhizal Genomics Consortium"/>
            <person name="Kohler A."/>
            <person name="Kuo A."/>
            <person name="Nagy L.G."/>
            <person name="Floudas D."/>
            <person name="Copeland A."/>
            <person name="Barry K.W."/>
            <person name="Cichocki N."/>
            <person name="Veneault-Fourrey C."/>
            <person name="LaButti K."/>
            <person name="Lindquist E.A."/>
            <person name="Lipzen A."/>
            <person name="Lundell T."/>
            <person name="Morin E."/>
            <person name="Murat C."/>
            <person name="Riley R."/>
            <person name="Ohm R."/>
            <person name="Sun H."/>
            <person name="Tunlid A."/>
            <person name="Henrissat B."/>
            <person name="Grigoriev I.V."/>
            <person name="Hibbett D.S."/>
            <person name="Martin F."/>
        </authorList>
    </citation>
    <scope>NUCLEOTIDE SEQUENCE [LARGE SCALE GENOMIC DNA]</scope>
    <source>
        <strain evidence="18">Zn</strain>
    </source>
</reference>
<dbReference type="Proteomes" id="UP000054321">
    <property type="component" value="Unassembled WGS sequence"/>
</dbReference>
<evidence type="ECO:0000256" key="9">
    <source>
        <dbReference type="ARBA" id="ARBA00023180"/>
    </source>
</evidence>
<dbReference type="InterPro" id="IPR025972">
    <property type="entry name" value="BetaGal_dom3"/>
</dbReference>
<name>A0A0C3H3M9_OIDMZ</name>
<dbReference type="OrthoDB" id="1657402at2759"/>
<dbReference type="Gene3D" id="2.102.20.10">
    <property type="entry name" value="Beta-galactosidase, domain 2"/>
    <property type="match status" value="1"/>
</dbReference>
<dbReference type="InterPro" id="IPR037110">
    <property type="entry name" value="Betagal_dom2_sf"/>
</dbReference>
<dbReference type="HOGENOM" id="CLU_005732_2_0_1"/>
<organism evidence="17 18">
    <name type="scientific">Oidiodendron maius (strain Zn)</name>
    <dbReference type="NCBI Taxonomy" id="913774"/>
    <lineage>
        <taxon>Eukaryota</taxon>
        <taxon>Fungi</taxon>
        <taxon>Dikarya</taxon>
        <taxon>Ascomycota</taxon>
        <taxon>Pezizomycotina</taxon>
        <taxon>Leotiomycetes</taxon>
        <taxon>Leotiomycetes incertae sedis</taxon>
        <taxon>Myxotrichaceae</taxon>
        <taxon>Oidiodendron</taxon>
    </lineage>
</organism>
<keyword evidence="12" id="KW-0624">Polysaccharide degradation</keyword>
<sequence>MAICQLILFLGLFWLCQSTFTGRGISIHADKREPLQELVTWDQHSIFVRGERVMIFSGEFHPFRLPVPGLWLDVFQKIKAMGFSCVSFYTYWGLLEGNPGHLVMDGVFSLDEFFRAASEAGIYLIARPGPYINAETAAGGLPGWTLTLKGTLRSTAPDYLNATQNYVSAIGNIIAKAQITNGGPVIMVQPENEYTSWPGVTNFPDEMNREYMAFVEQQFRNTGIVVPFLTNDNRVSGYFAPGSGLGSVDLYGIDAYPLRYDCSQPYVWPTYEFPRTWQTTHQLESPTTPFAIAEFQSGVAESWGGVGSDQCAILVNNDAVKVFYKNNYSFGPTIFNSYMIYGGTNWGNLGYHGGDTSYDYGAAITETRHIWREKYSEIKLEANFLKVSPAFWTATPGIAVNGSYGAPLSIAVSPLFGNGTSTNFYVVRHADLTSASNTSYMLNVSTSQGLIAIPQLGDMLSLNGRDSKIHVTDYDVGGINLVYSSAEVYTWVKCAQNGLVLVLYGGAEEIHEAAVPISLGTPIIVEGSGVIITKVGSTWVLHWKVTPARKVVKINNLEIHLLWRNEAYQYWPMELTASDPIGNFTSTSKSMAIIKAGYLLRSATLVGDELKLTGDINSTTGIEIVALPTSPVSISFNGERLTTSRSKIGKLTATLNFQSPKLHLPDFTGPTWKYLDSLPEIQSSYDDSHWTALTHLTTNNPFNLTTPTSMYASDYGYHTGSLIYRGHFTANGNDSAFSATVVGGNGFGHSAWLNSVFLGSWAGSGSNQSYSQTFDFPTSLKEGSSNILTILVDHMGQDEEAPGTDAIKYPRGILNYSLPGHAQSDVKWKMTGNLGGQSYRDLARGPRNEGAMFAERQGYHLPRPPNSNWKSSNPVENGISAAGVGFYTTSFELDIPDGYDVPMSFVLNGTSSAGRIDNFGFNYRCQLFVNGYQFGKYVNNLGPQTKFPVPEGILNYNGRNYIALTLWSLDSKGAKLGGFELVPQMPVYSGYKKPALVPQPPWSPREGAY</sequence>
<keyword evidence="11 13" id="KW-0326">Glycosidase</keyword>
<dbReference type="SMART" id="SM01029">
    <property type="entry name" value="BetaGal_dom2"/>
    <property type="match status" value="1"/>
</dbReference>
<dbReference type="InterPro" id="IPR019801">
    <property type="entry name" value="Glyco_hydro_35_CS"/>
</dbReference>
<gene>
    <name evidence="17" type="ORF">OIDMADRAFT_178637</name>
</gene>
<dbReference type="Gene3D" id="3.20.20.80">
    <property type="entry name" value="Glycosidases"/>
    <property type="match status" value="1"/>
</dbReference>
<dbReference type="InterPro" id="IPR008979">
    <property type="entry name" value="Galactose-bd-like_sf"/>
</dbReference>
<dbReference type="Pfam" id="PF13363">
    <property type="entry name" value="BetaGal_dom3"/>
    <property type="match status" value="1"/>
</dbReference>
<dbReference type="STRING" id="913774.A0A0C3H3M9"/>
<dbReference type="InterPro" id="IPR001944">
    <property type="entry name" value="Glycoside_Hdrlase_35"/>
</dbReference>
<dbReference type="InterPro" id="IPR031330">
    <property type="entry name" value="Gly_Hdrlase_35_cat"/>
</dbReference>
<dbReference type="SUPFAM" id="SSF51445">
    <property type="entry name" value="(Trans)glycosidases"/>
    <property type="match status" value="1"/>
</dbReference>
<evidence type="ECO:0000256" key="3">
    <source>
        <dbReference type="ARBA" id="ARBA00009809"/>
    </source>
</evidence>
<dbReference type="Gene3D" id="2.60.120.260">
    <property type="entry name" value="Galactose-binding domain-like"/>
    <property type="match status" value="2"/>
</dbReference>